<dbReference type="Proteomes" id="UP000199322">
    <property type="component" value="Unassembled WGS sequence"/>
</dbReference>
<protein>
    <recommendedName>
        <fullName evidence="3">DRTGG domain-containing protein</fullName>
    </recommendedName>
</protein>
<dbReference type="AlphaFoldDB" id="A0A1G6IEA2"/>
<keyword evidence="2" id="KW-1185">Reference proteome</keyword>
<dbReference type="InterPro" id="IPR028979">
    <property type="entry name" value="Ser_kin/Pase_Hpr-like_N_sf"/>
</dbReference>
<dbReference type="SUPFAM" id="SSF75138">
    <property type="entry name" value="HprK N-terminal domain-like"/>
    <property type="match status" value="1"/>
</dbReference>
<dbReference type="STRING" id="28234.SAMN04488588_0345"/>
<accession>A0A1G6IEA2</accession>
<gene>
    <name evidence="1" type="ORF">SAMN04488588_0345</name>
</gene>
<proteinExistence type="predicted"/>
<sequence>MNLDKLIELTKSKVITKSDNINEFDIEYAGASDLMSDFLAFSKENMFLITGLTSPQTITTAAVIGAKGIIFVRGKEIKENIIKIAKDLDITILKSNLSMYVACAVLYNNGLKDSMGTDEALK</sequence>
<reference evidence="1 2" key="1">
    <citation type="submission" date="2016-10" db="EMBL/GenBank/DDBJ databases">
        <authorList>
            <person name="de Groot N.N."/>
        </authorList>
    </citation>
    <scope>NUCLEOTIDE SEQUENCE [LARGE SCALE GENOMIC DNA]</scope>
    <source>
        <strain evidence="1 2">WG14</strain>
    </source>
</reference>
<evidence type="ECO:0000313" key="1">
    <source>
        <dbReference type="EMBL" id="SDC04740.1"/>
    </source>
</evidence>
<name>A0A1G6IEA2_9BACT</name>
<dbReference type="Gene3D" id="3.40.1390.20">
    <property type="entry name" value="HprK N-terminal domain-like"/>
    <property type="match status" value="1"/>
</dbReference>
<dbReference type="EMBL" id="FMYV01000001">
    <property type="protein sequence ID" value="SDC04740.1"/>
    <property type="molecule type" value="Genomic_DNA"/>
</dbReference>
<evidence type="ECO:0000313" key="2">
    <source>
        <dbReference type="Proteomes" id="UP000199322"/>
    </source>
</evidence>
<evidence type="ECO:0008006" key="3">
    <source>
        <dbReference type="Google" id="ProtNLM"/>
    </source>
</evidence>
<dbReference type="RefSeq" id="WP_205742392.1">
    <property type="nucleotide sequence ID" value="NZ_FMYV01000001.1"/>
</dbReference>
<organism evidence="1 2">
    <name type="scientific">Geotoga petraea</name>
    <dbReference type="NCBI Taxonomy" id="28234"/>
    <lineage>
        <taxon>Bacteria</taxon>
        <taxon>Thermotogati</taxon>
        <taxon>Thermotogota</taxon>
        <taxon>Thermotogae</taxon>
        <taxon>Petrotogales</taxon>
        <taxon>Petrotogaceae</taxon>
        <taxon>Geotoga</taxon>
    </lineage>
</organism>